<name>A0A8U0WFL1_9MUSC</name>
<sequence length="200" mass="22881">MLSIVGSKTNINKENNVGDYTAKLGDSARKRSVKKQPFNALQNVMHKQTFATPFKSANIQNSAKFHNNVQCSLPRKKFGQHLTPTTKPQTSLSSAQISEMDLLLDSFDIDRPCCKEPYKSLEQIWSEMDLIDDARLNKLINGDITKIDEEPENISDYDANFSDDDEFDFPLTNFSNPHTNDEFDQLFKLEKPILCDDYDF</sequence>
<evidence type="ECO:0000313" key="1">
    <source>
        <dbReference type="Proteomes" id="UP000092443"/>
    </source>
</evidence>
<evidence type="ECO:0000313" key="2">
    <source>
        <dbReference type="RefSeq" id="XP_037883895.1"/>
    </source>
</evidence>
<protein>
    <submittedName>
        <fullName evidence="2">Uncharacterized protein LOC119634052</fullName>
    </submittedName>
</protein>
<accession>A0A8U0WFL1</accession>
<dbReference type="Proteomes" id="UP000092443">
    <property type="component" value="Unplaced"/>
</dbReference>
<gene>
    <name evidence="2" type="primary">LOC119634052</name>
</gene>
<keyword evidence="1" id="KW-1185">Reference proteome</keyword>
<dbReference type="AlphaFoldDB" id="A0A8U0WFL1"/>
<dbReference type="RefSeq" id="XP_037883895.1">
    <property type="nucleotide sequence ID" value="XM_038027967.1"/>
</dbReference>
<organism evidence="1 2">
    <name type="scientific">Glossina fuscipes</name>
    <dbReference type="NCBI Taxonomy" id="7396"/>
    <lineage>
        <taxon>Eukaryota</taxon>
        <taxon>Metazoa</taxon>
        <taxon>Ecdysozoa</taxon>
        <taxon>Arthropoda</taxon>
        <taxon>Hexapoda</taxon>
        <taxon>Insecta</taxon>
        <taxon>Pterygota</taxon>
        <taxon>Neoptera</taxon>
        <taxon>Endopterygota</taxon>
        <taxon>Diptera</taxon>
        <taxon>Brachycera</taxon>
        <taxon>Muscomorpha</taxon>
        <taxon>Hippoboscoidea</taxon>
        <taxon>Glossinidae</taxon>
        <taxon>Glossina</taxon>
    </lineage>
</organism>
<dbReference type="GeneID" id="119634052"/>
<reference evidence="2" key="1">
    <citation type="submission" date="2025-08" db="UniProtKB">
        <authorList>
            <consortium name="RefSeq"/>
        </authorList>
    </citation>
    <scope>IDENTIFICATION</scope>
    <source>
        <tissue evidence="2">Whole body pupa</tissue>
    </source>
</reference>
<dbReference type="KEGG" id="gfs:119634052"/>
<proteinExistence type="predicted"/>